<feature type="chain" id="PRO_5028849090" evidence="2">
    <location>
        <begin position="19"/>
        <end position="212"/>
    </location>
</feature>
<protein>
    <submittedName>
        <fullName evidence="4">Secreted protein</fullName>
    </submittedName>
</protein>
<reference evidence="3" key="1">
    <citation type="journal article" date="2013" name="Genetics">
        <title>The draft genome and transcriptome of Panagrellus redivivus are shaped by the harsh demands of a free-living lifestyle.</title>
        <authorList>
            <person name="Srinivasan J."/>
            <person name="Dillman A.R."/>
            <person name="Macchietto M.G."/>
            <person name="Heikkinen L."/>
            <person name="Lakso M."/>
            <person name="Fracchia K.M."/>
            <person name="Antoshechkin I."/>
            <person name="Mortazavi A."/>
            <person name="Wong G."/>
            <person name="Sternberg P.W."/>
        </authorList>
    </citation>
    <scope>NUCLEOTIDE SEQUENCE [LARGE SCALE GENOMIC DNA]</scope>
    <source>
        <strain evidence="3">MT8872</strain>
    </source>
</reference>
<proteinExistence type="predicted"/>
<reference evidence="4" key="2">
    <citation type="submission" date="2020-10" db="UniProtKB">
        <authorList>
            <consortium name="WormBaseParasite"/>
        </authorList>
    </citation>
    <scope>IDENTIFICATION</scope>
</reference>
<accession>A0A7E4UQ02</accession>
<organism evidence="3 4">
    <name type="scientific">Panagrellus redivivus</name>
    <name type="common">Microworm</name>
    <dbReference type="NCBI Taxonomy" id="6233"/>
    <lineage>
        <taxon>Eukaryota</taxon>
        <taxon>Metazoa</taxon>
        <taxon>Ecdysozoa</taxon>
        <taxon>Nematoda</taxon>
        <taxon>Chromadorea</taxon>
        <taxon>Rhabditida</taxon>
        <taxon>Tylenchina</taxon>
        <taxon>Panagrolaimomorpha</taxon>
        <taxon>Panagrolaimoidea</taxon>
        <taxon>Panagrolaimidae</taxon>
        <taxon>Panagrellus</taxon>
    </lineage>
</organism>
<keyword evidence="3" id="KW-1185">Reference proteome</keyword>
<sequence length="212" mass="23908">MRLIGFILLFAFATPVLAFPWTKYYYTRIIADVYCKDVPVLARVEVIEADDYEAAHDHIGTFTTAPNNMDNHLNILIRGSEDETWRNKKPEFFLRINLVPLSTTPTKSALSTPSRTSNDLPPGSSTIATPNSDQPLDPPTKIAFSTSNSRSFPPDEPTRGPKIKLSFKRAKTSVRQNAFLHRSKKQFGSLPIRIQSLEKQQDFLIAVDNFLP</sequence>
<evidence type="ECO:0000256" key="2">
    <source>
        <dbReference type="SAM" id="SignalP"/>
    </source>
</evidence>
<dbReference type="WBParaSite" id="Pan_g11087.t1">
    <property type="protein sequence ID" value="Pan_g11087.t1"/>
    <property type="gene ID" value="Pan_g11087"/>
</dbReference>
<feature type="compositionally biased region" description="Polar residues" evidence="1">
    <location>
        <begin position="104"/>
        <end position="134"/>
    </location>
</feature>
<feature type="region of interest" description="Disordered" evidence="1">
    <location>
        <begin position="104"/>
        <end position="162"/>
    </location>
</feature>
<feature type="signal peptide" evidence="2">
    <location>
        <begin position="1"/>
        <end position="18"/>
    </location>
</feature>
<keyword evidence="2" id="KW-0732">Signal</keyword>
<name>A0A7E4UQ02_PANRE</name>
<evidence type="ECO:0000256" key="1">
    <source>
        <dbReference type="SAM" id="MobiDB-lite"/>
    </source>
</evidence>
<dbReference type="Proteomes" id="UP000492821">
    <property type="component" value="Unassembled WGS sequence"/>
</dbReference>
<dbReference type="AlphaFoldDB" id="A0A7E4UQ02"/>
<evidence type="ECO:0000313" key="3">
    <source>
        <dbReference type="Proteomes" id="UP000492821"/>
    </source>
</evidence>
<evidence type="ECO:0000313" key="4">
    <source>
        <dbReference type="WBParaSite" id="Pan_g11087.t1"/>
    </source>
</evidence>